<keyword evidence="3" id="KW-0735">Signal-anchor</keyword>
<organism evidence="8 9">
    <name type="scientific">Gottfriedia acidiceleris</name>
    <dbReference type="NCBI Taxonomy" id="371036"/>
    <lineage>
        <taxon>Bacteria</taxon>
        <taxon>Bacillati</taxon>
        <taxon>Bacillota</taxon>
        <taxon>Bacilli</taxon>
        <taxon>Bacillales</taxon>
        <taxon>Bacillaceae</taxon>
        <taxon>Gottfriedia</taxon>
    </lineage>
</organism>
<dbReference type="NCBIfam" id="TIGR00350">
    <property type="entry name" value="lytR_cpsA_psr"/>
    <property type="match status" value="1"/>
</dbReference>
<feature type="domain" description="Cell envelope-related transcriptional attenuator" evidence="7">
    <location>
        <begin position="90"/>
        <end position="240"/>
    </location>
</feature>
<dbReference type="RefSeq" id="WP_248267342.1">
    <property type="nucleotide sequence ID" value="NZ_CP096034.1"/>
</dbReference>
<accession>A0ABY4JMM3</accession>
<dbReference type="InterPro" id="IPR004474">
    <property type="entry name" value="LytR_CpsA_psr"/>
</dbReference>
<dbReference type="InterPro" id="IPR050922">
    <property type="entry name" value="LytR/CpsA/Psr_CW_biosynth"/>
</dbReference>
<reference evidence="8 9" key="1">
    <citation type="submission" date="2022-04" db="EMBL/GenBank/DDBJ databases">
        <title>Mechanism of arsenic methylation and mitigation arsenic toxicity by Bacillus sp. LH14 from an Arsenic-Contaminated Paddy Soil.</title>
        <authorList>
            <person name="Wang D."/>
        </authorList>
    </citation>
    <scope>NUCLEOTIDE SEQUENCE [LARGE SCALE GENOMIC DNA]</scope>
    <source>
        <strain evidence="8 9">LH14</strain>
    </source>
</reference>
<evidence type="ECO:0000259" key="7">
    <source>
        <dbReference type="Pfam" id="PF03816"/>
    </source>
</evidence>
<evidence type="ECO:0000313" key="8">
    <source>
        <dbReference type="EMBL" id="UPM54138.1"/>
    </source>
</evidence>
<name>A0ABY4JMM3_9BACI</name>
<evidence type="ECO:0000256" key="1">
    <source>
        <dbReference type="ARBA" id="ARBA00006068"/>
    </source>
</evidence>
<proteinExistence type="inferred from homology"/>
<dbReference type="Gene3D" id="3.40.630.190">
    <property type="entry name" value="LCP protein"/>
    <property type="match status" value="1"/>
</dbReference>
<evidence type="ECO:0000256" key="3">
    <source>
        <dbReference type="ARBA" id="ARBA00022968"/>
    </source>
</evidence>
<feature type="compositionally biased region" description="Low complexity" evidence="5">
    <location>
        <begin position="326"/>
        <end position="347"/>
    </location>
</feature>
<feature type="region of interest" description="Disordered" evidence="5">
    <location>
        <begin position="321"/>
        <end position="347"/>
    </location>
</feature>
<keyword evidence="4 6" id="KW-1133">Transmembrane helix</keyword>
<sequence length="347" mass="39281">MNQNHSRKMAKKRRKKKRGLIARVLLLIIIVALVFVGYKGVRTYLELNKATKGEDISSNLRNEKVAISKDPISILFLGIENYSTGGKGGRTDSMILATFNPKEETIKTMSIPRDTYVSIPGHAEKTKINHAYSYGGLQLTVDTVEQFLNVPIDYYVTVDFNGFKNIVDAVGGIDVDVPFDFWENTDTTPRKKVYFTKGMMHLNGQQALAYSRMRKRDPRGDFGREERQQQVIKAILNEIKSPETIMKMDQYAKVFSKNISTNMKMSGGISLAKHLPNITENDLETIKLKGHDDTIHGIYYYVPEEESVREITSKFRVHLGLEKPPTTNTTNTINSDSSSENENSTNQ</sequence>
<evidence type="ECO:0000256" key="6">
    <source>
        <dbReference type="SAM" id="Phobius"/>
    </source>
</evidence>
<keyword evidence="6" id="KW-0472">Membrane</keyword>
<keyword evidence="9" id="KW-1185">Reference proteome</keyword>
<dbReference type="Proteomes" id="UP000830639">
    <property type="component" value="Chromosome"/>
</dbReference>
<evidence type="ECO:0000256" key="4">
    <source>
        <dbReference type="ARBA" id="ARBA00022989"/>
    </source>
</evidence>
<gene>
    <name evidence="8" type="ORF">MY490_20740</name>
</gene>
<evidence type="ECO:0000256" key="5">
    <source>
        <dbReference type="SAM" id="MobiDB-lite"/>
    </source>
</evidence>
<dbReference type="PANTHER" id="PTHR33392">
    <property type="entry name" value="POLYISOPRENYL-TEICHOIC ACID--PEPTIDOGLYCAN TEICHOIC ACID TRANSFERASE TAGU"/>
    <property type="match status" value="1"/>
</dbReference>
<feature type="transmembrane region" description="Helical" evidence="6">
    <location>
        <begin position="20"/>
        <end position="38"/>
    </location>
</feature>
<keyword evidence="2 6" id="KW-0812">Transmembrane</keyword>
<evidence type="ECO:0000313" key="9">
    <source>
        <dbReference type="Proteomes" id="UP000830639"/>
    </source>
</evidence>
<protein>
    <submittedName>
        <fullName evidence="8">LCP family protein</fullName>
    </submittedName>
</protein>
<dbReference type="Pfam" id="PF03816">
    <property type="entry name" value="LytR_cpsA_psr"/>
    <property type="match status" value="1"/>
</dbReference>
<evidence type="ECO:0000256" key="2">
    <source>
        <dbReference type="ARBA" id="ARBA00022692"/>
    </source>
</evidence>
<comment type="similarity">
    <text evidence="1">Belongs to the LytR/CpsA/Psr (LCP) family.</text>
</comment>
<dbReference type="PANTHER" id="PTHR33392:SF6">
    <property type="entry name" value="POLYISOPRENYL-TEICHOIC ACID--PEPTIDOGLYCAN TEICHOIC ACID TRANSFERASE TAGU"/>
    <property type="match status" value="1"/>
</dbReference>
<dbReference type="EMBL" id="CP096034">
    <property type="protein sequence ID" value="UPM54138.1"/>
    <property type="molecule type" value="Genomic_DNA"/>
</dbReference>